<dbReference type="EMBL" id="SMBP01000008">
    <property type="protein sequence ID" value="TCU60172.1"/>
    <property type="molecule type" value="Genomic_DNA"/>
</dbReference>
<dbReference type="GO" id="GO:0009294">
    <property type="term" value="P:DNA-mediated transformation"/>
    <property type="evidence" value="ECO:0007669"/>
    <property type="project" value="InterPro"/>
</dbReference>
<comment type="caution">
    <text evidence="4">The sequence shown here is derived from an EMBL/GenBank/DDBJ whole genome shotgun (WGS) entry which is preliminary data.</text>
</comment>
<sequence>MERKEIMELMQNIFTSSEAAEYLNISTQRLNQLVHEKRIDPIKVSKSVMLFLKSDLEKRKIVNVSNKANPQNADCFDINNSFVRDAILYYTIQQYFNNNDKRTCQFIEQIQKVNNFDFHRGLPINIPLLSSLLKVSEKDFYNKYTRVKESFLSLPNDVVLVKKGDDIYSKLLAETKEAAPYLFLKGNVHLLAEKSVCVVGSRNASLDSMEKTERIVKSLIQRNIVVNAGLAKGIDTATHRSALKYGGRTIAVIGTPINQYYPKENRNLQMEIEKKGLVVSQFPPCNVVNRWNFPTRNATMSGISLATIIMEAGETSGALKQADYALKQGRDVLIPQSTINNPLIKWPTKYVLKGAFAFRTLKEVLEILNKNELLLDLFNKSDMEEISDVEMD</sequence>
<dbReference type="SUPFAM" id="SSF102405">
    <property type="entry name" value="MCP/YpsA-like"/>
    <property type="match status" value="1"/>
</dbReference>
<feature type="domain" description="Smf/DprA SLOG" evidence="2">
    <location>
        <begin position="162"/>
        <end position="368"/>
    </location>
</feature>
<proteinExistence type="inferred from homology"/>
<accession>A0A4R3TE84</accession>
<evidence type="ECO:0000259" key="3">
    <source>
        <dbReference type="Pfam" id="PF12728"/>
    </source>
</evidence>
<dbReference type="Proteomes" id="UP000295773">
    <property type="component" value="Unassembled WGS sequence"/>
</dbReference>
<dbReference type="Pfam" id="PF12728">
    <property type="entry name" value="HTH_17"/>
    <property type="match status" value="1"/>
</dbReference>
<evidence type="ECO:0000313" key="4">
    <source>
        <dbReference type="EMBL" id="TCU60172.1"/>
    </source>
</evidence>
<evidence type="ECO:0000256" key="1">
    <source>
        <dbReference type="ARBA" id="ARBA00006525"/>
    </source>
</evidence>
<dbReference type="PANTHER" id="PTHR43022:SF1">
    <property type="entry name" value="PROTEIN SMF"/>
    <property type="match status" value="1"/>
</dbReference>
<organism evidence="4 5">
    <name type="scientific">Longicatena caecimuris</name>
    <dbReference type="NCBI Taxonomy" id="1796635"/>
    <lineage>
        <taxon>Bacteria</taxon>
        <taxon>Bacillati</taxon>
        <taxon>Bacillota</taxon>
        <taxon>Erysipelotrichia</taxon>
        <taxon>Erysipelotrichales</taxon>
        <taxon>Erysipelotrichaceae</taxon>
        <taxon>Longicatena</taxon>
    </lineage>
</organism>
<protein>
    <submittedName>
        <fullName evidence="4">DNA processing protein</fullName>
    </submittedName>
</protein>
<dbReference type="InterPro" id="IPR041657">
    <property type="entry name" value="HTH_17"/>
</dbReference>
<evidence type="ECO:0000313" key="5">
    <source>
        <dbReference type="Proteomes" id="UP000295773"/>
    </source>
</evidence>
<dbReference type="Pfam" id="PF02481">
    <property type="entry name" value="DNA_processg_A"/>
    <property type="match status" value="1"/>
</dbReference>
<dbReference type="Gene3D" id="3.40.50.450">
    <property type="match status" value="1"/>
</dbReference>
<dbReference type="AlphaFoldDB" id="A0A4R3TE84"/>
<dbReference type="InterPro" id="IPR003488">
    <property type="entry name" value="DprA"/>
</dbReference>
<dbReference type="PANTHER" id="PTHR43022">
    <property type="entry name" value="PROTEIN SMF"/>
    <property type="match status" value="1"/>
</dbReference>
<feature type="domain" description="Helix-turn-helix" evidence="3">
    <location>
        <begin position="14"/>
        <end position="58"/>
    </location>
</feature>
<comment type="similarity">
    <text evidence="1">Belongs to the DprA/Smf family.</text>
</comment>
<keyword evidence="5" id="KW-1185">Reference proteome</keyword>
<dbReference type="InterPro" id="IPR057666">
    <property type="entry name" value="DrpA_SLOG"/>
</dbReference>
<reference evidence="4 5" key="1">
    <citation type="submission" date="2019-03" db="EMBL/GenBank/DDBJ databases">
        <title>Genomic Encyclopedia of Type Strains, Phase IV (KMG-IV): sequencing the most valuable type-strain genomes for metagenomic binning, comparative biology and taxonomic classification.</title>
        <authorList>
            <person name="Goeker M."/>
        </authorList>
    </citation>
    <scope>NUCLEOTIDE SEQUENCE [LARGE SCALE GENOMIC DNA]</scope>
    <source>
        <strain evidence="4 5">DSM 29481</strain>
    </source>
</reference>
<dbReference type="RefSeq" id="WP_132224548.1">
    <property type="nucleotide sequence ID" value="NZ_JANKBG010000008.1"/>
</dbReference>
<name>A0A4R3TE84_9FIRM</name>
<gene>
    <name evidence="4" type="ORF">EDD61_10831</name>
</gene>
<evidence type="ECO:0000259" key="2">
    <source>
        <dbReference type="Pfam" id="PF02481"/>
    </source>
</evidence>